<protein>
    <recommendedName>
        <fullName evidence="4">Calcium-binding protein</fullName>
    </recommendedName>
</protein>
<dbReference type="InterPro" id="IPR028974">
    <property type="entry name" value="TSP_type-3_rpt"/>
</dbReference>
<dbReference type="Gene3D" id="4.10.1080.10">
    <property type="entry name" value="TSP type-3 repeat"/>
    <property type="match status" value="1"/>
</dbReference>
<dbReference type="Proteomes" id="UP000478208">
    <property type="component" value="Unassembled WGS sequence"/>
</dbReference>
<feature type="region of interest" description="Disordered" evidence="1">
    <location>
        <begin position="192"/>
        <end position="219"/>
    </location>
</feature>
<dbReference type="AlphaFoldDB" id="A0A6L6U5P6"/>
<gene>
    <name evidence="2" type="ORF">GN138_03135</name>
</gene>
<organism evidence="2 3">
    <name type="scientific">Winogradskyella endarachnes</name>
    <dbReference type="NCBI Taxonomy" id="2681965"/>
    <lineage>
        <taxon>Bacteria</taxon>
        <taxon>Pseudomonadati</taxon>
        <taxon>Bacteroidota</taxon>
        <taxon>Flavobacteriia</taxon>
        <taxon>Flavobacteriales</taxon>
        <taxon>Flavobacteriaceae</taxon>
        <taxon>Winogradskyella</taxon>
    </lineage>
</organism>
<evidence type="ECO:0008006" key="4">
    <source>
        <dbReference type="Google" id="ProtNLM"/>
    </source>
</evidence>
<proteinExistence type="predicted"/>
<dbReference type="RefSeq" id="WP_157362034.1">
    <property type="nucleotide sequence ID" value="NZ_WOWS01000001.1"/>
</dbReference>
<evidence type="ECO:0000313" key="3">
    <source>
        <dbReference type="Proteomes" id="UP000478208"/>
    </source>
</evidence>
<dbReference type="EMBL" id="WOWS01000001">
    <property type="protein sequence ID" value="MUU77428.1"/>
    <property type="molecule type" value="Genomic_DNA"/>
</dbReference>
<keyword evidence="3" id="KW-1185">Reference proteome</keyword>
<dbReference type="PROSITE" id="PS51257">
    <property type="entry name" value="PROKAR_LIPOPROTEIN"/>
    <property type="match status" value="1"/>
</dbReference>
<evidence type="ECO:0000313" key="2">
    <source>
        <dbReference type="EMBL" id="MUU77428.1"/>
    </source>
</evidence>
<accession>A0A6L6U5P6</accession>
<sequence length="323" mass="36619">MKRHLYIFFCLVLLVSCDDGDIFTIDLDFEGELERCENDIDSYIIYDTRDSPNEALLLIIERDDANELLFTTPTITDVPTELTISETGETQFIFRSFNRALEDDELCDIIPPGDLVITDDDYADSGTVYVTTTVEDDDNDGLTNEYEGLSGEASADGIYWDSLDSDEDGIPDYIDQDDDNDNVLTIYEIDTDELDDDGNPTNILDTDEDGTPDYLDDDDDGDGVLTRLEDLSEDGQDPRAFDNYVTNTEGIDIYRYLYNYNDGVINANEEFEDTGFIYNIYTRSVTTSFIIENAGFEIISSDYIDFGTFENSFDITNEPEDED</sequence>
<comment type="caution">
    <text evidence="2">The sequence shown here is derived from an EMBL/GenBank/DDBJ whole genome shotgun (WGS) entry which is preliminary data.</text>
</comment>
<feature type="compositionally biased region" description="Acidic residues" evidence="1">
    <location>
        <begin position="205"/>
        <end position="219"/>
    </location>
</feature>
<reference evidence="2 3" key="1">
    <citation type="submission" date="2019-12" db="EMBL/GenBank/DDBJ databases">
        <authorList>
            <person name="Li J."/>
        </authorList>
    </citation>
    <scope>NUCLEOTIDE SEQUENCE [LARGE SCALE GENOMIC DNA]</scope>
    <source>
        <strain evidence="2 3">HL2-2</strain>
    </source>
</reference>
<name>A0A6L6U5P6_9FLAO</name>
<evidence type="ECO:0000256" key="1">
    <source>
        <dbReference type="SAM" id="MobiDB-lite"/>
    </source>
</evidence>
<dbReference type="GO" id="GO:0005509">
    <property type="term" value="F:calcium ion binding"/>
    <property type="evidence" value="ECO:0007669"/>
    <property type="project" value="InterPro"/>
</dbReference>